<evidence type="ECO:0000313" key="2">
    <source>
        <dbReference type="EMBL" id="MBG6068524.1"/>
    </source>
</evidence>
<dbReference type="EMBL" id="JADOTX010000001">
    <property type="protein sequence ID" value="MBG6068524.1"/>
    <property type="molecule type" value="Genomic_DNA"/>
</dbReference>
<accession>A0ABS0JN93</accession>
<evidence type="ECO:0000256" key="1">
    <source>
        <dbReference type="SAM" id="MobiDB-lite"/>
    </source>
</evidence>
<dbReference type="Proteomes" id="UP000614915">
    <property type="component" value="Unassembled WGS sequence"/>
</dbReference>
<organism evidence="2 3">
    <name type="scientific">Micromonospora ureilytica</name>
    <dbReference type="NCBI Taxonomy" id="709868"/>
    <lineage>
        <taxon>Bacteria</taxon>
        <taxon>Bacillati</taxon>
        <taxon>Actinomycetota</taxon>
        <taxon>Actinomycetes</taxon>
        <taxon>Micromonosporales</taxon>
        <taxon>Micromonosporaceae</taxon>
        <taxon>Micromonospora</taxon>
    </lineage>
</organism>
<feature type="region of interest" description="Disordered" evidence="1">
    <location>
        <begin position="87"/>
        <end position="111"/>
    </location>
</feature>
<reference evidence="2 3" key="1">
    <citation type="submission" date="2020-11" db="EMBL/GenBank/DDBJ databases">
        <title>Sequencing the genomes of 1000 actinobacteria strains.</title>
        <authorList>
            <person name="Klenk H.-P."/>
        </authorList>
    </citation>
    <scope>NUCLEOTIDE SEQUENCE [LARGE SCALE GENOMIC DNA]</scope>
    <source>
        <strain evidence="2 3">DSM 101692</strain>
    </source>
</reference>
<evidence type="ECO:0000313" key="3">
    <source>
        <dbReference type="Proteomes" id="UP000614915"/>
    </source>
</evidence>
<proteinExistence type="predicted"/>
<sequence>MLVAISTVKPGGSDSVATKRADSVAEYPGPPVAGTAGFVAVAEPVACFVPPASAVEVVGEPQAVTRQRAATATDLCSTILSTGHTPLSPRGAGYQWASSADGQQGDPRPGC</sequence>
<protein>
    <submittedName>
        <fullName evidence="2">Uncharacterized protein</fullName>
    </submittedName>
</protein>
<gene>
    <name evidence="2" type="ORF">IW248_004811</name>
</gene>
<keyword evidence="3" id="KW-1185">Reference proteome</keyword>
<name>A0ABS0JN93_9ACTN</name>
<comment type="caution">
    <text evidence="2">The sequence shown here is derived from an EMBL/GenBank/DDBJ whole genome shotgun (WGS) entry which is preliminary data.</text>
</comment>